<reference evidence="1" key="2">
    <citation type="submission" date="2015-06" db="UniProtKB">
        <authorList>
            <consortium name="EnsemblPlants"/>
        </authorList>
    </citation>
    <scope>IDENTIFICATION</scope>
    <source>
        <strain evidence="1">DM1-3 516 R44</strain>
    </source>
</reference>
<dbReference type="PaxDb" id="4113-PGSC0003DMT400096135"/>
<keyword evidence="2" id="KW-1185">Reference proteome</keyword>
<evidence type="ECO:0000313" key="1">
    <source>
        <dbReference type="EnsemblPlants" id="PGSC0003DMT400096135"/>
    </source>
</evidence>
<proteinExistence type="predicted"/>
<sequence>MCIEHNNLARDFPDDAAVSRAPYGVHLCRTNRVQLAHSLGVLRKLGIVTQSNGCRAFTREQLYEVESKYLLNGHAKEVLGRGSEFLEPIDDDVPTDEDMLGTASDVDLDLDENVDPVLAIEDAGVDSGIED</sequence>
<organism evidence="1 2">
    <name type="scientific">Solanum tuberosum</name>
    <name type="common">Potato</name>
    <dbReference type="NCBI Taxonomy" id="4113"/>
    <lineage>
        <taxon>Eukaryota</taxon>
        <taxon>Viridiplantae</taxon>
        <taxon>Streptophyta</taxon>
        <taxon>Embryophyta</taxon>
        <taxon>Tracheophyta</taxon>
        <taxon>Spermatophyta</taxon>
        <taxon>Magnoliopsida</taxon>
        <taxon>eudicotyledons</taxon>
        <taxon>Gunneridae</taxon>
        <taxon>Pentapetalae</taxon>
        <taxon>asterids</taxon>
        <taxon>lamiids</taxon>
        <taxon>Solanales</taxon>
        <taxon>Solanaceae</taxon>
        <taxon>Solanoideae</taxon>
        <taxon>Solaneae</taxon>
        <taxon>Solanum</taxon>
    </lineage>
</organism>
<dbReference type="HOGENOM" id="CLU_1931268_0_0_1"/>
<reference evidence="2" key="1">
    <citation type="journal article" date="2011" name="Nature">
        <title>Genome sequence and analysis of the tuber crop potato.</title>
        <authorList>
            <consortium name="The Potato Genome Sequencing Consortium"/>
        </authorList>
    </citation>
    <scope>NUCLEOTIDE SEQUENCE [LARGE SCALE GENOMIC DNA]</scope>
    <source>
        <strain evidence="2">cv. DM1-3 516 R44</strain>
    </source>
</reference>
<accession>M1DXS5</accession>
<evidence type="ECO:0000313" key="2">
    <source>
        <dbReference type="Proteomes" id="UP000011115"/>
    </source>
</evidence>
<dbReference type="EnsemblPlants" id="PGSC0003DMT400096135">
    <property type="protein sequence ID" value="PGSC0003DMT400096135"/>
    <property type="gene ID" value="PGSC0003DMG400045706"/>
</dbReference>
<dbReference type="Gramene" id="PGSC0003DMT400096135">
    <property type="protein sequence ID" value="PGSC0003DMT400096135"/>
    <property type="gene ID" value="PGSC0003DMG400045706"/>
</dbReference>
<name>M1DXS5_SOLTU</name>
<dbReference type="AlphaFoldDB" id="M1DXS5"/>
<dbReference type="Proteomes" id="UP000011115">
    <property type="component" value="Unassembled WGS sequence"/>
</dbReference>
<protein>
    <submittedName>
        <fullName evidence="1">Uncharacterized protein</fullName>
    </submittedName>
</protein>
<dbReference type="InParanoid" id="M1DXS5"/>